<evidence type="ECO:0000313" key="5">
    <source>
        <dbReference type="Proteomes" id="UP000198781"/>
    </source>
</evidence>
<protein>
    <submittedName>
        <fullName evidence="4">Uncharacterized iron-regulated protein</fullName>
    </submittedName>
</protein>
<keyword evidence="5" id="KW-1185">Reference proteome</keyword>
<feature type="signal peptide" evidence="2">
    <location>
        <begin position="1"/>
        <end position="45"/>
    </location>
</feature>
<dbReference type="Pfam" id="PF04187">
    <property type="entry name" value="Cofac_haem_bdg"/>
    <property type="match status" value="1"/>
</dbReference>
<feature type="region of interest" description="Disordered" evidence="1">
    <location>
        <begin position="281"/>
        <end position="306"/>
    </location>
</feature>
<feature type="domain" description="Haem-binding uptake Tiki superfamily ChaN" evidence="3">
    <location>
        <begin position="60"/>
        <end position="246"/>
    </location>
</feature>
<reference evidence="4 5" key="1">
    <citation type="submission" date="2016-10" db="EMBL/GenBank/DDBJ databases">
        <authorList>
            <person name="de Groot N.N."/>
        </authorList>
    </citation>
    <scope>NUCLEOTIDE SEQUENCE [LARGE SCALE GENOMIC DNA]</scope>
    <source>
        <strain evidence="4 5">DSM 16619</strain>
    </source>
</reference>
<proteinExistence type="predicted"/>
<dbReference type="Proteomes" id="UP000198781">
    <property type="component" value="Unassembled WGS sequence"/>
</dbReference>
<dbReference type="SUPFAM" id="SSF159501">
    <property type="entry name" value="EreA/ChaN-like"/>
    <property type="match status" value="1"/>
</dbReference>
<dbReference type="Gene3D" id="1.10.8.760">
    <property type="entry name" value="Haem-binding uptake, Tiki superfamily, ChaN, domain 2"/>
    <property type="match status" value="1"/>
</dbReference>
<feature type="region of interest" description="Disordered" evidence="1">
    <location>
        <begin position="1"/>
        <end position="23"/>
    </location>
</feature>
<dbReference type="AlphaFoldDB" id="A0A1G6ZJE7"/>
<evidence type="ECO:0000256" key="1">
    <source>
        <dbReference type="SAM" id="MobiDB-lite"/>
    </source>
</evidence>
<evidence type="ECO:0000256" key="2">
    <source>
        <dbReference type="SAM" id="SignalP"/>
    </source>
</evidence>
<keyword evidence="2" id="KW-0732">Signal</keyword>
<evidence type="ECO:0000313" key="4">
    <source>
        <dbReference type="EMBL" id="SDE01666.1"/>
    </source>
</evidence>
<name>A0A1G6ZJE7_9BURK</name>
<sequence>MHGTLLPSRSPSRHAAHRLGPAPWPRGPRLAAALLLALLTGCAHAPPDPAAPTPWLAQVQSLLPADVLLIGEQHDAPEHQALEREAVQWLAARGQLAALVMEMADSGRATDGLPRDATEGQVQQALGWNAAAWPWAQYGPVAMAAVRAGVPVRGGNLPRSEMGEAMRDERWDRHLGPAALERQYTALRDGHCGLLPEAQIPGMARIQIARDARMAAVAAAARRPGQAVVLVAGGGHVLRSVGVPTHWFPGLVAKVALAQAEGAPAALPGEADAVHATPALPQRDHCAELRGSQAGQGARGTKGAAP</sequence>
<evidence type="ECO:0000259" key="3">
    <source>
        <dbReference type="Pfam" id="PF04187"/>
    </source>
</evidence>
<dbReference type="STRING" id="187868.SAMN05192589_11190"/>
<dbReference type="OrthoDB" id="9795827at2"/>
<dbReference type="Gene3D" id="3.40.50.11550">
    <property type="match status" value="1"/>
</dbReference>
<dbReference type="InterPro" id="IPR007314">
    <property type="entry name" value="Cofac_haem-bd_dom"/>
</dbReference>
<dbReference type="EMBL" id="FMZC01000011">
    <property type="protein sequence ID" value="SDE01666.1"/>
    <property type="molecule type" value="Genomic_DNA"/>
</dbReference>
<gene>
    <name evidence="4" type="ORF">SAMN05192589_11190</name>
</gene>
<accession>A0A1G6ZJE7</accession>
<organism evidence="4 5">
    <name type="scientific">Paracidovorax valerianellae</name>
    <dbReference type="NCBI Taxonomy" id="187868"/>
    <lineage>
        <taxon>Bacteria</taxon>
        <taxon>Pseudomonadati</taxon>
        <taxon>Pseudomonadota</taxon>
        <taxon>Betaproteobacteria</taxon>
        <taxon>Burkholderiales</taxon>
        <taxon>Comamonadaceae</taxon>
        <taxon>Paracidovorax</taxon>
    </lineage>
</organism>
<dbReference type="RefSeq" id="WP_092744867.1">
    <property type="nucleotide sequence ID" value="NZ_FMZC01000011.1"/>
</dbReference>
<feature type="chain" id="PRO_5011608800" evidence="2">
    <location>
        <begin position="46"/>
        <end position="306"/>
    </location>
</feature>